<evidence type="ECO:0000259" key="1">
    <source>
        <dbReference type="Pfam" id="PF13622"/>
    </source>
</evidence>
<evidence type="ECO:0000313" key="4">
    <source>
        <dbReference type="EMBL" id="WJW66772.1"/>
    </source>
</evidence>
<name>A0A8T7M0I6_9CHLR</name>
<keyword evidence="6" id="KW-1185">Reference proteome</keyword>
<dbReference type="Proteomes" id="UP000521676">
    <property type="component" value="Unassembled WGS sequence"/>
</dbReference>
<gene>
    <name evidence="3" type="ORF">HXX08_03345</name>
    <name evidence="4" type="ORF">OZ401_000017</name>
</gene>
<dbReference type="Pfam" id="PF13622">
    <property type="entry name" value="4HBT_3"/>
    <property type="match status" value="1"/>
</dbReference>
<dbReference type="InterPro" id="IPR042171">
    <property type="entry name" value="Acyl-CoA_hotdog"/>
</dbReference>
<reference evidence="4" key="2">
    <citation type="journal article" date="2024" name="Nature">
        <title>Anoxygenic phototroph of the Chloroflexota uses a type I reaction centre.</title>
        <authorList>
            <person name="Tsuji J.M."/>
            <person name="Shaw N.A."/>
            <person name="Nagashima S."/>
            <person name="Venkiteswaran J.J."/>
            <person name="Schiff S.L."/>
            <person name="Watanabe T."/>
            <person name="Fukui M."/>
            <person name="Hanada S."/>
            <person name="Tank M."/>
            <person name="Neufeld J.D."/>
        </authorList>
    </citation>
    <scope>NUCLEOTIDE SEQUENCE</scope>
    <source>
        <strain evidence="4">L227-S17</strain>
    </source>
</reference>
<dbReference type="EMBL" id="CP128399">
    <property type="protein sequence ID" value="WJW66772.1"/>
    <property type="molecule type" value="Genomic_DNA"/>
</dbReference>
<accession>A0A8T7M0I6</accession>
<dbReference type="Proteomes" id="UP001431572">
    <property type="component" value="Chromosome 1"/>
</dbReference>
<protein>
    <submittedName>
        <fullName evidence="3">Thioesterase family protein</fullName>
    </submittedName>
</protein>
<dbReference type="EMBL" id="JACATZ010000001">
    <property type="protein sequence ID" value="NWJ44891.1"/>
    <property type="molecule type" value="Genomic_DNA"/>
</dbReference>
<evidence type="ECO:0000313" key="5">
    <source>
        <dbReference type="Proteomes" id="UP000521676"/>
    </source>
</evidence>
<proteinExistence type="predicted"/>
<evidence type="ECO:0000313" key="6">
    <source>
        <dbReference type="Proteomes" id="UP001431572"/>
    </source>
</evidence>
<dbReference type="Pfam" id="PF20789">
    <property type="entry name" value="4HBT_3C"/>
    <property type="match status" value="1"/>
</dbReference>
<dbReference type="Gene3D" id="2.40.160.210">
    <property type="entry name" value="Acyl-CoA thioesterase, double hotdog domain"/>
    <property type="match status" value="1"/>
</dbReference>
<evidence type="ECO:0000259" key="2">
    <source>
        <dbReference type="Pfam" id="PF20789"/>
    </source>
</evidence>
<feature type="domain" description="Acyl-CoA thioesterase-like N-terminal HotDog" evidence="1">
    <location>
        <begin position="20"/>
        <end position="102"/>
    </location>
</feature>
<dbReference type="SUPFAM" id="SSF54637">
    <property type="entry name" value="Thioesterase/thiol ester dehydrase-isomerase"/>
    <property type="match status" value="2"/>
</dbReference>
<sequence>MDSFWIDEGNDMFQPTIHTQGPWDARFQHGGPPGALLIRQLENCSPRPDTVLARISIDIFGPVPLAPLRAHAHLVRPGRSVEKLEALLEHEGRTVMRATGWRIRVPNERPTQAEEEIQLPDIVGLPDSAPEIDPTQAPGWSGGFMKAIEWHFVHGGLHNPGPAIVWQRMRYPLLASENTSPMQRLILSADSANGASGPLDIREWQFIPPELTIHSLRPPTGEWICLEASTLIQTEGVGLTNANLYDLRGLVGRSAQALLIARKGN</sequence>
<dbReference type="InterPro" id="IPR049450">
    <property type="entry name" value="ACOT8-like_C"/>
</dbReference>
<reference evidence="3 5" key="1">
    <citation type="submission" date="2020-06" db="EMBL/GenBank/DDBJ databases">
        <title>Anoxygenic phototrophic Chloroflexota member uses a Type I reaction center.</title>
        <authorList>
            <person name="Tsuji J.M."/>
            <person name="Shaw N.A."/>
            <person name="Nagashima S."/>
            <person name="Venkiteswaran J."/>
            <person name="Schiff S.L."/>
            <person name="Hanada S."/>
            <person name="Tank M."/>
            <person name="Neufeld J.D."/>
        </authorList>
    </citation>
    <scope>NUCLEOTIDE SEQUENCE [LARGE SCALE GENOMIC DNA]</scope>
    <source>
        <strain evidence="3">L227-S17</strain>
    </source>
</reference>
<dbReference type="InterPro" id="IPR029069">
    <property type="entry name" value="HotDog_dom_sf"/>
</dbReference>
<dbReference type="InterPro" id="IPR049449">
    <property type="entry name" value="TesB_ACOT8-like_N"/>
</dbReference>
<dbReference type="AlphaFoldDB" id="A0A8T7M0I6"/>
<feature type="domain" description="Acyl-CoA thioesterase-like C-terminal" evidence="2">
    <location>
        <begin position="128"/>
        <end position="260"/>
    </location>
</feature>
<dbReference type="RefSeq" id="WP_341468666.1">
    <property type="nucleotide sequence ID" value="NZ_CP128399.1"/>
</dbReference>
<evidence type="ECO:0000313" key="3">
    <source>
        <dbReference type="EMBL" id="NWJ44891.1"/>
    </source>
</evidence>
<organism evidence="3 5">
    <name type="scientific">Candidatus Chlorohelix allophototropha</name>
    <dbReference type="NCBI Taxonomy" id="3003348"/>
    <lineage>
        <taxon>Bacteria</taxon>
        <taxon>Bacillati</taxon>
        <taxon>Chloroflexota</taxon>
        <taxon>Chloroflexia</taxon>
        <taxon>Candidatus Chloroheliales</taxon>
        <taxon>Candidatus Chloroheliaceae</taxon>
        <taxon>Candidatus Chlorohelix</taxon>
    </lineage>
</organism>